<proteinExistence type="predicted"/>
<dbReference type="SMART" id="SM00471">
    <property type="entry name" value="HDc"/>
    <property type="match status" value="1"/>
</dbReference>
<protein>
    <submittedName>
        <fullName evidence="3">HD-GYP domain-containing protein</fullName>
    </submittedName>
</protein>
<dbReference type="InterPro" id="IPR052020">
    <property type="entry name" value="Cyclic_di-GMP/3'3'-cGAMP_PDE"/>
</dbReference>
<dbReference type="CDD" id="cd00077">
    <property type="entry name" value="HDc"/>
    <property type="match status" value="1"/>
</dbReference>
<dbReference type="InterPro" id="IPR003607">
    <property type="entry name" value="HD/PDEase_dom"/>
</dbReference>
<dbReference type="Gene3D" id="1.10.3210.10">
    <property type="entry name" value="Hypothetical protein af1432"/>
    <property type="match status" value="1"/>
</dbReference>
<dbReference type="PANTHER" id="PTHR45228">
    <property type="entry name" value="CYCLIC DI-GMP PHOSPHODIESTERASE TM_0186-RELATED"/>
    <property type="match status" value="1"/>
</dbReference>
<dbReference type="InterPro" id="IPR037522">
    <property type="entry name" value="HD_GYP_dom"/>
</dbReference>
<dbReference type="PROSITE" id="PS51832">
    <property type="entry name" value="HD_GYP"/>
    <property type="match status" value="1"/>
</dbReference>
<evidence type="ECO:0000313" key="3">
    <source>
        <dbReference type="EMBL" id="MCX7570625.1"/>
    </source>
</evidence>
<dbReference type="Pfam" id="PF13487">
    <property type="entry name" value="HD_5"/>
    <property type="match status" value="1"/>
</dbReference>
<keyword evidence="1" id="KW-0812">Transmembrane</keyword>
<dbReference type="Proteomes" id="UP001208017">
    <property type="component" value="Unassembled WGS sequence"/>
</dbReference>
<sequence>MRRSRGWYGVAGFLAGTGLGALTVALKGTVLYPGPVLAPIAHGVIGAAFGLALHAAVDSRRRMFRSYSGSLNALANAVAAKDDETNGHCKRVVQYSLLMGRRMGLNKRLLQQLEWGALLHDIGKIAVPDSILKKPGPLTDEEWVIMKEHAHMGWLMVKDISFLQEGGDVVLSHHERWDGRGYPNEYRGEEIPLLARIFAIADTFDAITSDRPYRAARPISFAREEIEKYKGTQFCPKCVEVFLQIPESDLERVQEEAKILDYEALQLQKFKHIS</sequence>
<name>A0ABT3X4W3_9BACL</name>
<dbReference type="EMBL" id="JAPMLT010000005">
    <property type="protein sequence ID" value="MCX7570625.1"/>
    <property type="molecule type" value="Genomic_DNA"/>
</dbReference>
<feature type="transmembrane region" description="Helical" evidence="1">
    <location>
        <begin position="7"/>
        <end position="30"/>
    </location>
</feature>
<dbReference type="RefSeq" id="WP_267151873.1">
    <property type="nucleotide sequence ID" value="NZ_JAPMLT010000005.1"/>
</dbReference>
<evidence type="ECO:0000259" key="2">
    <source>
        <dbReference type="PROSITE" id="PS51832"/>
    </source>
</evidence>
<keyword evidence="1" id="KW-0472">Membrane</keyword>
<evidence type="ECO:0000313" key="4">
    <source>
        <dbReference type="Proteomes" id="UP001208017"/>
    </source>
</evidence>
<dbReference type="NCBIfam" id="TIGR00277">
    <property type="entry name" value="HDIG"/>
    <property type="match status" value="1"/>
</dbReference>
<reference evidence="3 4" key="1">
    <citation type="submission" date="2022-11" db="EMBL/GenBank/DDBJ databases">
        <title>Study of microbial diversity in lake waters.</title>
        <authorList>
            <person name="Zhang J."/>
        </authorList>
    </citation>
    <scope>NUCLEOTIDE SEQUENCE [LARGE SCALE GENOMIC DNA]</scope>
    <source>
        <strain evidence="3 4">DT12</strain>
    </source>
</reference>
<feature type="transmembrane region" description="Helical" evidence="1">
    <location>
        <begin position="36"/>
        <end position="57"/>
    </location>
</feature>
<evidence type="ECO:0000256" key="1">
    <source>
        <dbReference type="SAM" id="Phobius"/>
    </source>
</evidence>
<organism evidence="3 4">
    <name type="scientific">Tumebacillus lacus</name>
    <dbReference type="NCBI Taxonomy" id="2995335"/>
    <lineage>
        <taxon>Bacteria</taxon>
        <taxon>Bacillati</taxon>
        <taxon>Bacillota</taxon>
        <taxon>Bacilli</taxon>
        <taxon>Bacillales</taxon>
        <taxon>Alicyclobacillaceae</taxon>
        <taxon>Tumebacillus</taxon>
    </lineage>
</organism>
<dbReference type="SUPFAM" id="SSF109604">
    <property type="entry name" value="HD-domain/PDEase-like"/>
    <property type="match status" value="1"/>
</dbReference>
<comment type="caution">
    <text evidence="3">The sequence shown here is derived from an EMBL/GenBank/DDBJ whole genome shotgun (WGS) entry which is preliminary data.</text>
</comment>
<accession>A0ABT3X4W3</accession>
<keyword evidence="4" id="KW-1185">Reference proteome</keyword>
<keyword evidence="1" id="KW-1133">Transmembrane helix</keyword>
<dbReference type="InterPro" id="IPR006675">
    <property type="entry name" value="HDIG_dom"/>
</dbReference>
<feature type="domain" description="HD-GYP" evidence="2">
    <location>
        <begin position="63"/>
        <end position="258"/>
    </location>
</feature>
<gene>
    <name evidence="3" type="ORF">OS242_11680</name>
</gene>